<reference evidence="3" key="1">
    <citation type="submission" date="2016-11" db="UniProtKB">
        <authorList>
            <consortium name="WormBaseParasite"/>
        </authorList>
    </citation>
    <scope>IDENTIFICATION</scope>
</reference>
<organism evidence="2 3">
    <name type="scientific">Steinernema glaseri</name>
    <dbReference type="NCBI Taxonomy" id="37863"/>
    <lineage>
        <taxon>Eukaryota</taxon>
        <taxon>Metazoa</taxon>
        <taxon>Ecdysozoa</taxon>
        <taxon>Nematoda</taxon>
        <taxon>Chromadorea</taxon>
        <taxon>Rhabditida</taxon>
        <taxon>Tylenchina</taxon>
        <taxon>Panagrolaimomorpha</taxon>
        <taxon>Strongyloidoidea</taxon>
        <taxon>Steinernematidae</taxon>
        <taxon>Steinernema</taxon>
    </lineage>
</organism>
<protein>
    <submittedName>
        <fullName evidence="3">Uncharacterized protein</fullName>
    </submittedName>
</protein>
<dbReference type="AlphaFoldDB" id="A0A1I7YL24"/>
<proteinExistence type="predicted"/>
<feature type="region of interest" description="Disordered" evidence="1">
    <location>
        <begin position="1"/>
        <end position="21"/>
    </location>
</feature>
<accession>A0A1I7YL24</accession>
<dbReference type="WBParaSite" id="L893_g17400.t1">
    <property type="protein sequence ID" value="L893_g17400.t1"/>
    <property type="gene ID" value="L893_g17400"/>
</dbReference>
<evidence type="ECO:0000313" key="2">
    <source>
        <dbReference type="Proteomes" id="UP000095287"/>
    </source>
</evidence>
<dbReference type="Proteomes" id="UP000095287">
    <property type="component" value="Unplaced"/>
</dbReference>
<sequence length="95" mass="10541">MANNIYHHSRIPENNAPTFTKPQAIQPSTVKTLTTVLDSEMTLKSATLRAALPVINNCTVLDRSEQEGDKIDCLARLRLSMSFPSPYYVDPHSAP</sequence>
<evidence type="ECO:0000256" key="1">
    <source>
        <dbReference type="SAM" id="MobiDB-lite"/>
    </source>
</evidence>
<keyword evidence="2" id="KW-1185">Reference proteome</keyword>
<name>A0A1I7YL24_9BILA</name>
<evidence type="ECO:0000313" key="3">
    <source>
        <dbReference type="WBParaSite" id="L893_g17400.t1"/>
    </source>
</evidence>